<evidence type="ECO:0000259" key="1">
    <source>
        <dbReference type="Pfam" id="PF13472"/>
    </source>
</evidence>
<dbReference type="InterPro" id="IPR036514">
    <property type="entry name" value="SGNH_hydro_sf"/>
</dbReference>
<sequence>MTTAAKALTEETDPFCLSPARAAQLLAGAPWRRFAVAGDSLAVGTGDPSPGYANEPWAERVRGVLRRVHPELAYLNTGTIGATAADTLDRQMDEIVAFGPDLLHISCGANDLFRRRPDFGLAEHTARQVLELAAGTGARLTTFTLGRAFDVTTIPDFPQRVRKLNDITLRLAAEYGMVLVDMWDHPLNARPDLLSADRIHFSTSGQAVLASEVVKSLAAVLGPVGSAEGPRVDVPDRPTRDWVYAPDFTG</sequence>
<dbReference type="Pfam" id="PF13472">
    <property type="entry name" value="Lipase_GDSL_2"/>
    <property type="match status" value="1"/>
</dbReference>
<evidence type="ECO:0000313" key="3">
    <source>
        <dbReference type="Proteomes" id="UP000660265"/>
    </source>
</evidence>
<evidence type="ECO:0000313" key="2">
    <source>
        <dbReference type="EMBL" id="GGJ91472.1"/>
    </source>
</evidence>
<proteinExistence type="predicted"/>
<comment type="caution">
    <text evidence="2">The sequence shown here is derived from an EMBL/GenBank/DDBJ whole genome shotgun (WGS) entry which is preliminary data.</text>
</comment>
<feature type="domain" description="SGNH hydrolase-type esterase" evidence="1">
    <location>
        <begin position="37"/>
        <end position="207"/>
    </location>
</feature>
<accession>A0ABQ2E438</accession>
<dbReference type="EMBL" id="BMMV01000006">
    <property type="protein sequence ID" value="GGJ91472.1"/>
    <property type="molecule type" value="Genomic_DNA"/>
</dbReference>
<keyword evidence="2" id="KW-0378">Hydrolase</keyword>
<dbReference type="Gene3D" id="3.40.50.1110">
    <property type="entry name" value="SGNH hydrolase"/>
    <property type="match status" value="1"/>
</dbReference>
<dbReference type="PANTHER" id="PTHR30383">
    <property type="entry name" value="THIOESTERASE 1/PROTEASE 1/LYSOPHOSPHOLIPASE L1"/>
    <property type="match status" value="1"/>
</dbReference>
<dbReference type="CDD" id="cd01832">
    <property type="entry name" value="SGNH_hydrolase_like_1"/>
    <property type="match status" value="1"/>
</dbReference>
<reference evidence="3" key="1">
    <citation type="journal article" date="2019" name="Int. J. Syst. Evol. Microbiol.">
        <title>The Global Catalogue of Microorganisms (GCM) 10K type strain sequencing project: providing services to taxonomists for standard genome sequencing and annotation.</title>
        <authorList>
            <consortium name="The Broad Institute Genomics Platform"/>
            <consortium name="The Broad Institute Genome Sequencing Center for Infectious Disease"/>
            <person name="Wu L."/>
            <person name="Ma J."/>
        </authorList>
    </citation>
    <scope>NUCLEOTIDE SEQUENCE [LARGE SCALE GENOMIC DNA]</scope>
    <source>
        <strain evidence="3">CGMCC 4.7275</strain>
    </source>
</reference>
<keyword evidence="3" id="KW-1185">Reference proteome</keyword>
<dbReference type="RefSeq" id="WP_189107340.1">
    <property type="nucleotide sequence ID" value="NZ_BMMV01000006.1"/>
</dbReference>
<protein>
    <submittedName>
        <fullName evidence="2">SGNH hydrolase</fullName>
    </submittedName>
</protein>
<organism evidence="2 3">
    <name type="scientific">Streptomyces camponoticapitis</name>
    <dbReference type="NCBI Taxonomy" id="1616125"/>
    <lineage>
        <taxon>Bacteria</taxon>
        <taxon>Bacillati</taxon>
        <taxon>Actinomycetota</taxon>
        <taxon>Actinomycetes</taxon>
        <taxon>Kitasatosporales</taxon>
        <taxon>Streptomycetaceae</taxon>
        <taxon>Streptomyces</taxon>
    </lineage>
</organism>
<dbReference type="Proteomes" id="UP000660265">
    <property type="component" value="Unassembled WGS sequence"/>
</dbReference>
<dbReference type="InterPro" id="IPR051532">
    <property type="entry name" value="Ester_Hydrolysis_Enzymes"/>
</dbReference>
<dbReference type="SUPFAM" id="SSF52266">
    <property type="entry name" value="SGNH hydrolase"/>
    <property type="match status" value="1"/>
</dbReference>
<name>A0ABQ2E438_9ACTN</name>
<gene>
    <name evidence="2" type="ORF">GCM10011583_23540</name>
</gene>
<dbReference type="GO" id="GO:0016787">
    <property type="term" value="F:hydrolase activity"/>
    <property type="evidence" value="ECO:0007669"/>
    <property type="project" value="UniProtKB-KW"/>
</dbReference>
<dbReference type="InterPro" id="IPR013830">
    <property type="entry name" value="SGNH_hydro"/>
</dbReference>